<evidence type="ECO:0000256" key="1">
    <source>
        <dbReference type="SAM" id="Coils"/>
    </source>
</evidence>
<name>A0A9C7F707_9VIRU</name>
<feature type="coiled-coil region" evidence="1">
    <location>
        <begin position="348"/>
        <end position="400"/>
    </location>
</feature>
<dbReference type="InterPro" id="IPR050784">
    <property type="entry name" value="IAP"/>
</dbReference>
<dbReference type="SMART" id="SM00238">
    <property type="entry name" value="BIR"/>
    <property type="match status" value="1"/>
</dbReference>
<dbReference type="Gene3D" id="1.10.1170.10">
    <property type="entry name" value="Inhibitor Of Apoptosis Protein (2mihbC-IAP-1), Chain A"/>
    <property type="match status" value="1"/>
</dbReference>
<dbReference type="InterPro" id="IPR001370">
    <property type="entry name" value="BIR_rpt"/>
</dbReference>
<dbReference type="PROSITE" id="PS50143">
    <property type="entry name" value="BIR_REPEAT_2"/>
    <property type="match status" value="1"/>
</dbReference>
<proteinExistence type="predicted"/>
<keyword evidence="1" id="KW-0175">Coiled coil</keyword>
<organism evidence="2">
    <name type="scientific">Metapenaeus joyneri majanivirus</name>
    <dbReference type="NCBI Taxonomy" id="2984280"/>
    <lineage>
        <taxon>Viruses</taxon>
        <taxon>Viruses incertae sedis</taxon>
        <taxon>Naldaviricetes</taxon>
        <taxon>Nimaviridae</taxon>
    </lineage>
</organism>
<accession>A0A9C7F707</accession>
<protein>
    <submittedName>
        <fullName evidence="2">Baculoviral IAP repeat-containing protein</fullName>
    </submittedName>
</protein>
<dbReference type="Pfam" id="PF00653">
    <property type="entry name" value="BIR"/>
    <property type="match status" value="1"/>
</dbReference>
<dbReference type="CDD" id="cd00022">
    <property type="entry name" value="BIR"/>
    <property type="match status" value="1"/>
</dbReference>
<sequence length="474" mass="56679">MKGTDAVKYHKYKGTTRSSGQEYYEDYRRYTFQFISKSQNLNLSKHIIELAKNGFCLHKMSKNHISIQCCFCLKVLCKLKCIGDDKWQCHGDQWEYKGDDQWKWNGPLTCCYNPKLPRSMYSISIDCCKILREIQYERPRICSGKCNIKSRLENFELESIGSILDNNILESISSSHEFEYISRRQEKKEFDYKLLSDRIKTFKVYGWSKVNIFHTPEEMAEAGFTYWGESDRVHCGYCDIWISDWFRKNNPFIEHLSSSPFCKFNIITFGLNFIRKNLFEFKMECGIYDLREEDLDQLMKKMDNIQYILSAKIYQPDIVREVFKRSLKHDNDPFISIYCLLGDIIKEKKIIEEEKKIIETENVDKKNEMKNALATTAAIEEEEEEEEKEEEEEEKRIETGIQKMKNFYMNTINNENDNENDNKEKVLFLPCKHWIHKKYILYPNCPKCNKIKKYVFQEFPEDDSEENKMHNFLL</sequence>
<evidence type="ECO:0000313" key="2">
    <source>
        <dbReference type="EMBL" id="BDT62783.1"/>
    </source>
</evidence>
<dbReference type="SUPFAM" id="SSF57924">
    <property type="entry name" value="Inhibitor of apoptosis (IAP) repeat"/>
    <property type="match status" value="2"/>
</dbReference>
<dbReference type="EMBL" id="LC738878">
    <property type="protein sequence ID" value="BDT62783.1"/>
    <property type="molecule type" value="Genomic_DNA"/>
</dbReference>
<reference evidence="2" key="1">
    <citation type="submission" date="2022-10" db="EMBL/GenBank/DDBJ databases">
        <title>Genome sequences of endogenous nimaviruses in decapod crustaceans.</title>
        <authorList>
            <person name="Kawato S."/>
            <person name="Nozaki R."/>
            <person name="Kondo H."/>
            <person name="Hirono I."/>
        </authorList>
    </citation>
    <scope>NUCLEOTIDE SEQUENCE</scope>
    <source>
        <strain evidence="2">Tokushima2020</strain>
    </source>
</reference>
<dbReference type="PANTHER" id="PTHR10044">
    <property type="entry name" value="INHIBITOR OF APOPTOSIS"/>
    <property type="match status" value="1"/>
</dbReference>